<dbReference type="Proteomes" id="UP000018004">
    <property type="component" value="Unassembled WGS sequence"/>
</dbReference>
<comment type="caution">
    <text evidence="1">The sequence shown here is derived from an EMBL/GenBank/DDBJ whole genome shotgun (WGS) entry which is preliminary data.</text>
</comment>
<evidence type="ECO:0000313" key="1">
    <source>
        <dbReference type="EMBL" id="ESU26568.1"/>
    </source>
</evidence>
<dbReference type="RefSeq" id="WP_023580101.1">
    <property type="nucleotide sequence ID" value="NZ_AVGG01000018.1"/>
</dbReference>
<name>V6SIP2_9FLAO</name>
<dbReference type="eggNOG" id="ENOG502ZMJM">
    <property type="taxonomic scope" value="Bacteria"/>
</dbReference>
<organism evidence="1 2">
    <name type="scientific">Flavobacterium limnosediminis JC2902</name>
    <dbReference type="NCBI Taxonomy" id="1341181"/>
    <lineage>
        <taxon>Bacteria</taxon>
        <taxon>Pseudomonadati</taxon>
        <taxon>Bacteroidota</taxon>
        <taxon>Flavobacteriia</taxon>
        <taxon>Flavobacteriales</taxon>
        <taxon>Flavobacteriaceae</taxon>
        <taxon>Flavobacterium</taxon>
    </lineage>
</organism>
<dbReference type="OrthoDB" id="1444909at2"/>
<dbReference type="PATRIC" id="fig|1341181.4.peg.2500"/>
<dbReference type="EMBL" id="AVGG01000018">
    <property type="protein sequence ID" value="ESU26568.1"/>
    <property type="molecule type" value="Genomic_DNA"/>
</dbReference>
<dbReference type="AlphaFoldDB" id="V6SIP2"/>
<gene>
    <name evidence="1" type="ORF">FLJC2902T_25400</name>
</gene>
<keyword evidence="2" id="KW-1185">Reference proteome</keyword>
<accession>V6SIP2</accession>
<sequence length="161" mass="19623">MSSEKYLDENLKKYYINDFNNLLKLEKYFWEIDNQTLKNVLCSINMNNSIQTLYSKYSNSQKDKCSYITFCFTKNIELKLFREIIPYFIENYNFSDNSCFYEFNFPKLNPNYEDNSIKFGIMCTDDIDYFNINHITITLESYNRKVHEDFWNDIKNKFVEI</sequence>
<evidence type="ECO:0000313" key="2">
    <source>
        <dbReference type="Proteomes" id="UP000018004"/>
    </source>
</evidence>
<protein>
    <submittedName>
        <fullName evidence="1">Uncharacterized protein</fullName>
    </submittedName>
</protein>
<proteinExistence type="predicted"/>
<reference evidence="1 2" key="1">
    <citation type="submission" date="2013-08" db="EMBL/GenBank/DDBJ databases">
        <title>Flavobacterium limnosediminis JC2902 genome sequencing.</title>
        <authorList>
            <person name="Lee K."/>
            <person name="Yi H."/>
            <person name="Park S."/>
            <person name="Chun J."/>
        </authorList>
    </citation>
    <scope>NUCLEOTIDE SEQUENCE [LARGE SCALE GENOMIC DNA]</scope>
    <source>
        <strain evidence="1 2">JC2902</strain>
    </source>
</reference>